<protein>
    <submittedName>
        <fullName evidence="2">Hypothetical_protein</fullName>
    </submittedName>
</protein>
<organism evidence="1">
    <name type="scientific">Hexamita inflata</name>
    <dbReference type="NCBI Taxonomy" id="28002"/>
    <lineage>
        <taxon>Eukaryota</taxon>
        <taxon>Metamonada</taxon>
        <taxon>Diplomonadida</taxon>
        <taxon>Hexamitidae</taxon>
        <taxon>Hexamitinae</taxon>
        <taxon>Hexamita</taxon>
    </lineage>
</organism>
<sequence>MLLNLTFASSIGNITLVQNLQYVANIQNYQVMGNYYSQGTVALLGANVNATTLIITSINFKPETFNVGNQSSYLVSMVEFSTVQIKDMSIIMGSSSQQQTANQIVSTYTNPYIFGGIFTTVISTSINIVQLIGDSYLTHNTNYVTSSGYLIGQSQVQSNIIIMNMCLSINNIQQQDENFGIIGYAQGNIQLTQISLFMSLQSKNFKRVGIIGFTSTSVMLIHVSKIQSTICLNVIGSSSYGDVGTFGLIQSQQFQIFDSILEYNNNNYSSVSSGGLSGYLGNSIIKVYNIVILNSNIQSQKYCGGFVGYLIYSNIYINSAQIQQVHITSTELTYGIIAGYNIDTVYNIQQSKSVANYFNNVLQTDCLNIINTWSVTQC</sequence>
<evidence type="ECO:0000313" key="3">
    <source>
        <dbReference type="Proteomes" id="UP001642409"/>
    </source>
</evidence>
<evidence type="ECO:0000313" key="2">
    <source>
        <dbReference type="EMBL" id="CAL6075645.1"/>
    </source>
</evidence>
<dbReference type="Proteomes" id="UP001642409">
    <property type="component" value="Unassembled WGS sequence"/>
</dbReference>
<gene>
    <name evidence="2" type="ORF">HINF_LOCUS57307</name>
    <name evidence="1" type="ORF">HINF_LOCUS7224</name>
</gene>
<dbReference type="AlphaFoldDB" id="A0AA86NGX5"/>
<reference evidence="2 3" key="2">
    <citation type="submission" date="2024-07" db="EMBL/GenBank/DDBJ databases">
        <authorList>
            <person name="Akdeniz Z."/>
        </authorList>
    </citation>
    <scope>NUCLEOTIDE SEQUENCE [LARGE SCALE GENOMIC DNA]</scope>
</reference>
<evidence type="ECO:0000313" key="1">
    <source>
        <dbReference type="EMBL" id="CAI9919579.1"/>
    </source>
</evidence>
<name>A0AA86NGX5_9EUKA</name>
<keyword evidence="3" id="KW-1185">Reference proteome</keyword>
<dbReference type="EMBL" id="CAXDID020000315">
    <property type="protein sequence ID" value="CAL6075645.1"/>
    <property type="molecule type" value="Genomic_DNA"/>
</dbReference>
<reference evidence="1" key="1">
    <citation type="submission" date="2023-06" db="EMBL/GenBank/DDBJ databases">
        <authorList>
            <person name="Kurt Z."/>
        </authorList>
    </citation>
    <scope>NUCLEOTIDE SEQUENCE</scope>
</reference>
<comment type="caution">
    <text evidence="1">The sequence shown here is derived from an EMBL/GenBank/DDBJ whole genome shotgun (WGS) entry which is preliminary data.</text>
</comment>
<proteinExistence type="predicted"/>
<dbReference type="EMBL" id="CATOUU010000181">
    <property type="protein sequence ID" value="CAI9919579.1"/>
    <property type="molecule type" value="Genomic_DNA"/>
</dbReference>
<accession>A0AA86NGX5</accession>